<name>A0AAD8FK97_BIOPF</name>
<evidence type="ECO:0000313" key="2">
    <source>
        <dbReference type="EMBL" id="KAK0067038.1"/>
    </source>
</evidence>
<dbReference type="EMBL" id="JASAOG010000009">
    <property type="protein sequence ID" value="KAK0067038.1"/>
    <property type="molecule type" value="Genomic_DNA"/>
</dbReference>
<gene>
    <name evidence="2" type="ORF">Bpfe_003773</name>
</gene>
<dbReference type="Proteomes" id="UP001233172">
    <property type="component" value="Unassembled WGS sequence"/>
</dbReference>
<reference evidence="2" key="1">
    <citation type="journal article" date="2023" name="PLoS Negl. Trop. Dis.">
        <title>A genome sequence for Biomphalaria pfeifferi, the major vector snail for the human-infecting parasite Schistosoma mansoni.</title>
        <authorList>
            <person name="Bu L."/>
            <person name="Lu L."/>
            <person name="Laidemitt M.R."/>
            <person name="Zhang S.M."/>
            <person name="Mutuku M."/>
            <person name="Mkoji G."/>
            <person name="Steinauer M."/>
            <person name="Loker E.S."/>
        </authorList>
    </citation>
    <scope>NUCLEOTIDE SEQUENCE</scope>
    <source>
        <strain evidence="2">KasaAsao</strain>
    </source>
</reference>
<feature type="non-terminal residue" evidence="2">
    <location>
        <position position="1"/>
    </location>
</feature>
<protein>
    <submittedName>
        <fullName evidence="2">Uncharacterized protein</fullName>
    </submittedName>
</protein>
<comment type="caution">
    <text evidence="2">The sequence shown here is derived from an EMBL/GenBank/DDBJ whole genome shotgun (WGS) entry which is preliminary data.</text>
</comment>
<keyword evidence="3" id="KW-1185">Reference proteome</keyword>
<sequence length="57" mass="5686">PSTAPTTTQKTSSPSDSSTKSGNSDLDPTPSTAPTTTQKTSSPSDSSTKSGTIDLDP</sequence>
<evidence type="ECO:0000313" key="3">
    <source>
        <dbReference type="Proteomes" id="UP001233172"/>
    </source>
</evidence>
<feature type="region of interest" description="Disordered" evidence="1">
    <location>
        <begin position="1"/>
        <end position="57"/>
    </location>
</feature>
<proteinExistence type="predicted"/>
<evidence type="ECO:0000256" key="1">
    <source>
        <dbReference type="SAM" id="MobiDB-lite"/>
    </source>
</evidence>
<accession>A0AAD8FK97</accession>
<feature type="non-terminal residue" evidence="2">
    <location>
        <position position="57"/>
    </location>
</feature>
<organism evidence="2 3">
    <name type="scientific">Biomphalaria pfeifferi</name>
    <name type="common">Bloodfluke planorb</name>
    <name type="synonym">Freshwater snail</name>
    <dbReference type="NCBI Taxonomy" id="112525"/>
    <lineage>
        <taxon>Eukaryota</taxon>
        <taxon>Metazoa</taxon>
        <taxon>Spiralia</taxon>
        <taxon>Lophotrochozoa</taxon>
        <taxon>Mollusca</taxon>
        <taxon>Gastropoda</taxon>
        <taxon>Heterobranchia</taxon>
        <taxon>Euthyneura</taxon>
        <taxon>Panpulmonata</taxon>
        <taxon>Hygrophila</taxon>
        <taxon>Lymnaeoidea</taxon>
        <taxon>Planorbidae</taxon>
        <taxon>Biomphalaria</taxon>
    </lineage>
</organism>
<dbReference type="AlphaFoldDB" id="A0AAD8FK97"/>
<reference evidence="2" key="2">
    <citation type="submission" date="2023-04" db="EMBL/GenBank/DDBJ databases">
        <authorList>
            <person name="Bu L."/>
            <person name="Lu L."/>
            <person name="Laidemitt M.R."/>
            <person name="Zhang S.M."/>
            <person name="Mutuku M."/>
            <person name="Mkoji G."/>
            <person name="Steinauer M."/>
            <person name="Loker E.S."/>
        </authorList>
    </citation>
    <scope>NUCLEOTIDE SEQUENCE</scope>
    <source>
        <strain evidence="2">KasaAsao</strain>
        <tissue evidence="2">Whole Snail</tissue>
    </source>
</reference>